<dbReference type="Pfam" id="PF00379">
    <property type="entry name" value="Chitin_bind_4"/>
    <property type="match status" value="1"/>
</dbReference>
<accession>A0A7M7MM77</accession>
<dbReference type="Proteomes" id="UP000005203">
    <property type="component" value="Linkage group LG8"/>
</dbReference>
<dbReference type="GO" id="GO:0062129">
    <property type="term" value="C:chitin-based extracellular matrix"/>
    <property type="evidence" value="ECO:0007669"/>
    <property type="project" value="TreeGrafter"/>
</dbReference>
<organism evidence="2">
    <name type="scientific">Apis mellifera</name>
    <name type="common">Honeybee</name>
    <dbReference type="NCBI Taxonomy" id="7460"/>
    <lineage>
        <taxon>Eukaryota</taxon>
        <taxon>Metazoa</taxon>
        <taxon>Ecdysozoa</taxon>
        <taxon>Arthropoda</taxon>
        <taxon>Hexapoda</taxon>
        <taxon>Insecta</taxon>
        <taxon>Pterygota</taxon>
        <taxon>Neoptera</taxon>
        <taxon>Endopterygota</taxon>
        <taxon>Hymenoptera</taxon>
        <taxon>Apocrita</taxon>
        <taxon>Aculeata</taxon>
        <taxon>Apoidea</taxon>
        <taxon>Anthophila</taxon>
        <taxon>Apidae</taxon>
        <taxon>Apis</taxon>
    </lineage>
</organism>
<evidence type="ECO:0000313" key="3">
    <source>
        <dbReference type="Proteomes" id="UP000005203"/>
    </source>
</evidence>
<dbReference type="GeneID" id="102655690"/>
<dbReference type="OrthoDB" id="6515429at2759"/>
<gene>
    <name evidence="4" type="primary">LOC102655690</name>
</gene>
<reference evidence="4" key="2">
    <citation type="submission" date="2025-04" db="UniProtKB">
        <authorList>
            <consortium name="RefSeq"/>
        </authorList>
    </citation>
    <scope>IDENTIFICATION</scope>
    <source>
        <strain evidence="4">DH4</strain>
        <tissue evidence="4">Whole body</tissue>
    </source>
</reference>
<dbReference type="PANTHER" id="PTHR10380:SF196">
    <property type="entry name" value="CUTICULAR PROTEIN 72EA"/>
    <property type="match status" value="1"/>
</dbReference>
<evidence type="ECO:0000256" key="1">
    <source>
        <dbReference type="PROSITE-ProRule" id="PRU00497"/>
    </source>
</evidence>
<dbReference type="EnsemblMetazoa" id="XM_026442256">
    <property type="protein sequence ID" value="XP_026298041"/>
    <property type="gene ID" value="LOC102655690"/>
</dbReference>
<evidence type="ECO:0000313" key="4">
    <source>
        <dbReference type="RefSeq" id="XP_026298041.1"/>
    </source>
</evidence>
<dbReference type="AlphaFoldDB" id="A0A7M7MM77"/>
<keyword evidence="3" id="KW-1185">Reference proteome</keyword>
<accession>A0A8B8H226</accession>
<dbReference type="PROSITE" id="PS51155">
    <property type="entry name" value="CHIT_BIND_RR_2"/>
    <property type="match status" value="1"/>
</dbReference>
<dbReference type="PANTHER" id="PTHR10380">
    <property type="entry name" value="CUTICLE PROTEIN"/>
    <property type="match status" value="1"/>
</dbReference>
<dbReference type="KEGG" id="ame:102655690"/>
<sequence>MTIENGDGEKIPWIAGGCLRQDGPEEAYILGYGRVFRFSRRRKKVPGVKMFQSRIPTENYPKFNQCPYLQILLFSCCFISSCLAQLAALTYQDSFGYSSPYSARSEIRTSNGETRGAYSYIDDAGVIQTVEYVADATHGFRILFTNSMQNIEGVGDQRKQMEQKEDRLGKDYALQGSMEFNNGARRKENLQFKPSIVNEPKISVFKISQGNLRINPFHFYIPINEDRAILKYEEKKENEKEQDDS</sequence>
<dbReference type="InterPro" id="IPR050468">
    <property type="entry name" value="Cuticle_Struct_Prot"/>
</dbReference>
<name>A0A7M7MM77_APIME</name>
<dbReference type="InterPro" id="IPR000618">
    <property type="entry name" value="Insect_cuticle"/>
</dbReference>
<protein>
    <submittedName>
        <fullName evidence="4">Uncharacterized protein LOC102655690</fullName>
    </submittedName>
</protein>
<evidence type="ECO:0000313" key="2">
    <source>
        <dbReference type="EnsemblMetazoa" id="XP_026298041"/>
    </source>
</evidence>
<dbReference type="RefSeq" id="XP_026298041.1">
    <property type="nucleotide sequence ID" value="XM_026442256.1"/>
</dbReference>
<reference evidence="2" key="1">
    <citation type="submission" date="2021-01" db="UniProtKB">
        <authorList>
            <consortium name="EnsemblMetazoa"/>
        </authorList>
    </citation>
    <scope>IDENTIFICATION</scope>
    <source>
        <strain evidence="2">DH4</strain>
    </source>
</reference>
<proteinExistence type="predicted"/>
<dbReference type="GO" id="GO:0008010">
    <property type="term" value="F:structural constituent of chitin-based larval cuticle"/>
    <property type="evidence" value="ECO:0007669"/>
    <property type="project" value="TreeGrafter"/>
</dbReference>
<keyword evidence="1" id="KW-0193">Cuticle</keyword>